<organism evidence="1 2">
    <name type="scientific">Pseudomonas phage PspYZU05</name>
    <dbReference type="NCBI Taxonomy" id="1983556"/>
    <lineage>
        <taxon>Viruses</taxon>
        <taxon>Duplodnaviria</taxon>
        <taxon>Heunggongvirae</taxon>
        <taxon>Uroviricota</taxon>
        <taxon>Caudoviricetes</taxon>
        <taxon>Pantevenvirales</taxon>
        <taxon>Straboviridae</taxon>
        <taxon>Jiangsuvirus</taxon>
        <taxon>Jiangsuvirus pspyzu05</taxon>
    </lineage>
</organism>
<name>A0A2U7NS23_9CAUD</name>
<reference evidence="1 2" key="1">
    <citation type="submission" date="2017-04" db="EMBL/GenBank/DDBJ databases">
        <title>Isolation of lytic bacteriophages infecting Pseudomonas strains for biocontrol of fish and shrimp spoilage during chilled storage.</title>
        <authorList>
            <person name="Yang Z."/>
            <person name="Tao X."/>
            <person name="Gao L."/>
            <person name="Rao S."/>
        </authorList>
    </citation>
    <scope>NUCLEOTIDE SEQUENCE [LARGE SCALE GENOMIC DNA]</scope>
</reference>
<sequence length="59" mass="6867">MIQQAKFKDIQVTQPFTFGPKDELYVKNALYTARNTETQALRVFMPDEQVIINNEFATI</sequence>
<protein>
    <submittedName>
        <fullName evidence="1">Uncharacterized protein</fullName>
    </submittedName>
</protein>
<keyword evidence="2" id="KW-1185">Reference proteome</keyword>
<dbReference type="EMBL" id="KY971610">
    <property type="protein sequence ID" value="ASD52132.1"/>
    <property type="molecule type" value="Genomic_DNA"/>
</dbReference>
<proteinExistence type="predicted"/>
<evidence type="ECO:0000313" key="2">
    <source>
        <dbReference type="Proteomes" id="UP000247773"/>
    </source>
</evidence>
<accession>A0A2U7NS23</accession>
<evidence type="ECO:0000313" key="1">
    <source>
        <dbReference type="EMBL" id="ASD52132.1"/>
    </source>
</evidence>
<gene>
    <name evidence="1" type="ORF">PspYZU05_180</name>
</gene>
<dbReference type="Proteomes" id="UP000247773">
    <property type="component" value="Genome"/>
</dbReference>